<keyword evidence="5" id="KW-1015">Disulfide bond</keyword>
<comment type="similarity">
    <text evidence="1">Belongs to the DEFL family.</text>
</comment>
<name>A0A6N2MEF3_SALVM</name>
<dbReference type="AlphaFoldDB" id="A0A6N2MEF3"/>
<sequence length="79" mass="8655">MKPAFHLSCFLLALLFLTSSAEMVEVMRDNNGRCAAVMDPKGCVLSSCKQRCLQQKNGNGVCLANLKEGSYQCVCYVNC</sequence>
<dbReference type="Proteomes" id="UP001151529">
    <property type="component" value="Chromosome 16"/>
</dbReference>
<evidence type="ECO:0000256" key="4">
    <source>
        <dbReference type="ARBA" id="ARBA00022821"/>
    </source>
</evidence>
<protein>
    <recommendedName>
        <fullName evidence="10">Knottin scorpion toxin-like domain-containing protein</fullName>
    </recommendedName>
</protein>
<keyword evidence="3" id="KW-0295">Fungicide</keyword>
<evidence type="ECO:0000256" key="5">
    <source>
        <dbReference type="ARBA" id="ARBA00023157"/>
    </source>
</evidence>
<keyword evidence="6" id="KW-0732">Signal</keyword>
<evidence type="ECO:0008006" key="10">
    <source>
        <dbReference type="Google" id="ProtNLM"/>
    </source>
</evidence>
<dbReference type="PANTHER" id="PTHR33830:SF35">
    <property type="entry name" value="KNOTTIN SCORPION TOXIN-LIKE DOMAIN-CONTAINING PROTEIN"/>
    <property type="match status" value="1"/>
</dbReference>
<reference evidence="7" key="3">
    <citation type="journal article" date="2023" name="Int. J. Mol. Sci.">
        <title>De Novo Assembly and Annotation of 11 Diverse Shrub Willow (Salix) Genomes Reveals Novel Gene Organization in Sex-Linked Regions.</title>
        <authorList>
            <person name="Hyden B."/>
            <person name="Feng K."/>
            <person name="Yates T.B."/>
            <person name="Jawdy S."/>
            <person name="Cereghino C."/>
            <person name="Smart L.B."/>
            <person name="Muchero W."/>
        </authorList>
    </citation>
    <scope>NUCLEOTIDE SEQUENCE [LARGE SCALE GENOMIC DNA]</scope>
    <source>
        <tissue evidence="7">Shoot tip</tissue>
    </source>
</reference>
<evidence type="ECO:0000313" key="8">
    <source>
        <dbReference type="EMBL" id="VFU52611.1"/>
    </source>
</evidence>
<feature type="signal peptide" evidence="6">
    <location>
        <begin position="1"/>
        <end position="21"/>
    </location>
</feature>
<dbReference type="EMBL" id="CAADRP010001799">
    <property type="protein sequence ID" value="VFU52611.1"/>
    <property type="molecule type" value="Genomic_DNA"/>
</dbReference>
<keyword evidence="2" id="KW-0929">Antimicrobial</keyword>
<evidence type="ECO:0000256" key="1">
    <source>
        <dbReference type="ARBA" id="ARBA00006722"/>
    </source>
</evidence>
<dbReference type="EMBL" id="JAPFFL010000001">
    <property type="protein sequence ID" value="KAJ6752081.1"/>
    <property type="molecule type" value="Genomic_DNA"/>
</dbReference>
<dbReference type="Pfam" id="PF07333">
    <property type="entry name" value="SLR1-BP"/>
    <property type="match status" value="1"/>
</dbReference>
<evidence type="ECO:0000256" key="6">
    <source>
        <dbReference type="SAM" id="SignalP"/>
    </source>
</evidence>
<reference evidence="8" key="1">
    <citation type="submission" date="2019-03" db="EMBL/GenBank/DDBJ databases">
        <authorList>
            <person name="Mank J."/>
            <person name="Almeida P."/>
        </authorList>
    </citation>
    <scope>NUCLEOTIDE SEQUENCE</scope>
    <source>
        <strain evidence="8">78183</strain>
    </source>
</reference>
<organism evidence="8">
    <name type="scientific">Salix viminalis</name>
    <name type="common">Common osier</name>
    <name type="synonym">Basket willow</name>
    <dbReference type="NCBI Taxonomy" id="40686"/>
    <lineage>
        <taxon>Eukaryota</taxon>
        <taxon>Viridiplantae</taxon>
        <taxon>Streptophyta</taxon>
        <taxon>Embryophyta</taxon>
        <taxon>Tracheophyta</taxon>
        <taxon>Spermatophyta</taxon>
        <taxon>Magnoliopsida</taxon>
        <taxon>eudicotyledons</taxon>
        <taxon>Gunneridae</taxon>
        <taxon>Pentapetalae</taxon>
        <taxon>rosids</taxon>
        <taxon>fabids</taxon>
        <taxon>Malpighiales</taxon>
        <taxon>Salicaceae</taxon>
        <taxon>Saliceae</taxon>
        <taxon>Salix</taxon>
    </lineage>
</organism>
<evidence type="ECO:0000256" key="2">
    <source>
        <dbReference type="ARBA" id="ARBA00022529"/>
    </source>
</evidence>
<reference evidence="7" key="2">
    <citation type="submission" date="2022-11" db="EMBL/GenBank/DDBJ databases">
        <authorList>
            <person name="Hyden B.L."/>
            <person name="Feng K."/>
            <person name="Yates T."/>
            <person name="Jawdy S."/>
            <person name="Smart L.B."/>
            <person name="Muchero W."/>
        </authorList>
    </citation>
    <scope>NUCLEOTIDE SEQUENCE</scope>
    <source>
        <tissue evidence="7">Shoot tip</tissue>
    </source>
</reference>
<accession>A0A6N2MEF3</accession>
<dbReference type="PANTHER" id="PTHR33830">
    <property type="entry name" value="DEFENSIN-LIKE PROTEIN 184-RELATED"/>
    <property type="match status" value="1"/>
</dbReference>
<dbReference type="InterPro" id="IPR010851">
    <property type="entry name" value="DEFL"/>
</dbReference>
<evidence type="ECO:0000256" key="3">
    <source>
        <dbReference type="ARBA" id="ARBA00022577"/>
    </source>
</evidence>
<dbReference type="OrthoDB" id="1869961at2759"/>
<gene>
    <name evidence="7" type="ORF">OIU85_002500</name>
    <name evidence="8" type="ORF">SVIM_LOCUS362272</name>
</gene>
<evidence type="ECO:0000313" key="9">
    <source>
        <dbReference type="Proteomes" id="UP001151529"/>
    </source>
</evidence>
<evidence type="ECO:0000313" key="7">
    <source>
        <dbReference type="EMBL" id="KAJ6752081.1"/>
    </source>
</evidence>
<keyword evidence="9" id="KW-1185">Reference proteome</keyword>
<dbReference type="GO" id="GO:0031640">
    <property type="term" value="P:killing of cells of another organism"/>
    <property type="evidence" value="ECO:0007669"/>
    <property type="project" value="UniProtKB-KW"/>
</dbReference>
<keyword evidence="4" id="KW-0611">Plant defense</keyword>
<feature type="chain" id="PRO_5040693169" description="Knottin scorpion toxin-like domain-containing protein" evidence="6">
    <location>
        <begin position="22"/>
        <end position="79"/>
    </location>
</feature>
<proteinExistence type="inferred from homology"/>
<dbReference type="GO" id="GO:0050832">
    <property type="term" value="P:defense response to fungus"/>
    <property type="evidence" value="ECO:0007669"/>
    <property type="project" value="UniProtKB-KW"/>
</dbReference>